<keyword evidence="4 10" id="KW-0347">Helicase</keyword>
<keyword evidence="5 10" id="KW-0067">ATP-binding</keyword>
<dbReference type="PROSITE" id="PS51198">
    <property type="entry name" value="UVRD_HELICASE_ATP_BIND"/>
    <property type="match status" value="1"/>
</dbReference>
<feature type="domain" description="UvrD-like helicase ATP-binding" evidence="12">
    <location>
        <begin position="145"/>
        <end position="468"/>
    </location>
</feature>
<dbReference type="Proteomes" id="UP000322307">
    <property type="component" value="Unassembled WGS sequence"/>
</dbReference>
<evidence type="ECO:0000256" key="5">
    <source>
        <dbReference type="ARBA" id="ARBA00022840"/>
    </source>
</evidence>
<dbReference type="Gene3D" id="3.40.50.300">
    <property type="entry name" value="P-loop containing nucleotide triphosphate hydrolases"/>
    <property type="match status" value="2"/>
</dbReference>
<keyword evidence="6" id="KW-0413">Isomerase</keyword>
<dbReference type="EC" id="5.6.2.4" evidence="8"/>
<comment type="similarity">
    <text evidence="1">Belongs to the helicase family. UvrD subfamily.</text>
</comment>
<dbReference type="PANTHER" id="PTHR11070:SF3">
    <property type="entry name" value="DNA 3'-5' HELICASE"/>
    <property type="match status" value="1"/>
</dbReference>
<accession>A0A5C8FTQ2</accession>
<keyword evidence="11" id="KW-1133">Transmembrane helix</keyword>
<evidence type="ECO:0000256" key="1">
    <source>
        <dbReference type="ARBA" id="ARBA00009922"/>
    </source>
</evidence>
<comment type="catalytic activity">
    <reaction evidence="7">
        <text>Couples ATP hydrolysis with the unwinding of duplex DNA by translocating in the 3'-5' direction.</text>
        <dbReference type="EC" id="5.6.2.4"/>
    </reaction>
</comment>
<keyword evidence="3 10" id="KW-0378">Hydrolase</keyword>
<evidence type="ECO:0000256" key="3">
    <source>
        <dbReference type="ARBA" id="ARBA00022801"/>
    </source>
</evidence>
<evidence type="ECO:0000259" key="12">
    <source>
        <dbReference type="PROSITE" id="PS51198"/>
    </source>
</evidence>
<evidence type="ECO:0000256" key="6">
    <source>
        <dbReference type="ARBA" id="ARBA00023235"/>
    </source>
</evidence>
<dbReference type="InterPro" id="IPR027417">
    <property type="entry name" value="P-loop_NTPase"/>
</dbReference>
<comment type="catalytic activity">
    <reaction evidence="9">
        <text>ATP + H2O = ADP + phosphate + H(+)</text>
        <dbReference type="Rhea" id="RHEA:13065"/>
        <dbReference type="ChEBI" id="CHEBI:15377"/>
        <dbReference type="ChEBI" id="CHEBI:15378"/>
        <dbReference type="ChEBI" id="CHEBI:30616"/>
        <dbReference type="ChEBI" id="CHEBI:43474"/>
        <dbReference type="ChEBI" id="CHEBI:456216"/>
        <dbReference type="EC" id="5.6.2.4"/>
    </reaction>
</comment>
<dbReference type="Pfam" id="PF00580">
    <property type="entry name" value="UvrD-helicase"/>
    <property type="match status" value="1"/>
</dbReference>
<feature type="transmembrane region" description="Helical" evidence="11">
    <location>
        <begin position="12"/>
        <end position="39"/>
    </location>
</feature>
<keyword evidence="11" id="KW-0812">Transmembrane</keyword>
<dbReference type="InterPro" id="IPR000212">
    <property type="entry name" value="DNA_helicase_UvrD/REP"/>
</dbReference>
<dbReference type="PANTHER" id="PTHR11070">
    <property type="entry name" value="UVRD / RECB / PCRA DNA HELICASE FAMILY MEMBER"/>
    <property type="match status" value="1"/>
</dbReference>
<dbReference type="GO" id="GO:0003677">
    <property type="term" value="F:DNA binding"/>
    <property type="evidence" value="ECO:0007669"/>
    <property type="project" value="InterPro"/>
</dbReference>
<dbReference type="Gene3D" id="1.10.486.10">
    <property type="entry name" value="PCRA, domain 4"/>
    <property type="match status" value="1"/>
</dbReference>
<dbReference type="InterPro" id="IPR013986">
    <property type="entry name" value="DExx_box_DNA_helicase_dom_sf"/>
</dbReference>
<evidence type="ECO:0000256" key="7">
    <source>
        <dbReference type="ARBA" id="ARBA00034617"/>
    </source>
</evidence>
<protein>
    <recommendedName>
        <fullName evidence="8">DNA 3'-5' helicase</fullName>
        <ecNumber evidence="8">5.6.2.4</ecNumber>
    </recommendedName>
</protein>
<dbReference type="GO" id="GO:0005829">
    <property type="term" value="C:cytosol"/>
    <property type="evidence" value="ECO:0007669"/>
    <property type="project" value="TreeGrafter"/>
</dbReference>
<evidence type="ECO:0000256" key="11">
    <source>
        <dbReference type="SAM" id="Phobius"/>
    </source>
</evidence>
<dbReference type="Pfam" id="PF13361">
    <property type="entry name" value="UvrD_C"/>
    <property type="match status" value="1"/>
</dbReference>
<dbReference type="CDD" id="cd17932">
    <property type="entry name" value="DEXQc_UvrD"/>
    <property type="match status" value="1"/>
</dbReference>
<evidence type="ECO:0000256" key="2">
    <source>
        <dbReference type="ARBA" id="ARBA00022741"/>
    </source>
</evidence>
<keyword evidence="11" id="KW-0472">Membrane</keyword>
<dbReference type="Gene3D" id="1.10.10.160">
    <property type="match status" value="1"/>
</dbReference>
<evidence type="ECO:0000256" key="8">
    <source>
        <dbReference type="ARBA" id="ARBA00034808"/>
    </source>
</evidence>
<dbReference type="InterPro" id="IPR014016">
    <property type="entry name" value="UvrD-like_ATP-bd"/>
</dbReference>
<dbReference type="EMBL" id="SAYE01000003">
    <property type="protein sequence ID" value="TXJ52960.1"/>
    <property type="molecule type" value="Genomic_DNA"/>
</dbReference>
<evidence type="ECO:0000259" key="13">
    <source>
        <dbReference type="PROSITE" id="PS51217"/>
    </source>
</evidence>
<dbReference type="GO" id="GO:0016887">
    <property type="term" value="F:ATP hydrolysis activity"/>
    <property type="evidence" value="ECO:0007669"/>
    <property type="project" value="RHEA"/>
</dbReference>
<dbReference type="InterPro" id="IPR014017">
    <property type="entry name" value="DNA_helicase_UvrD-like_C"/>
</dbReference>
<feature type="transmembrane region" description="Helical" evidence="11">
    <location>
        <begin position="45"/>
        <end position="63"/>
    </location>
</feature>
<keyword evidence="2 10" id="KW-0547">Nucleotide-binding</keyword>
<dbReference type="PROSITE" id="PS51217">
    <property type="entry name" value="UVRD_HELICASE_CTER"/>
    <property type="match status" value="1"/>
</dbReference>
<comment type="caution">
    <text evidence="14">The sequence shown here is derived from an EMBL/GenBank/DDBJ whole genome shotgun (WGS) entry which is preliminary data.</text>
</comment>
<dbReference type="SUPFAM" id="SSF52540">
    <property type="entry name" value="P-loop containing nucleoside triphosphate hydrolases"/>
    <property type="match status" value="1"/>
</dbReference>
<feature type="domain" description="UvrD-like helicase C-terminal" evidence="13">
    <location>
        <begin position="398"/>
        <end position="661"/>
    </location>
</feature>
<evidence type="ECO:0000313" key="15">
    <source>
        <dbReference type="Proteomes" id="UP000322307"/>
    </source>
</evidence>
<feature type="binding site" evidence="10">
    <location>
        <begin position="166"/>
        <end position="173"/>
    </location>
    <ligand>
        <name>ATP</name>
        <dbReference type="ChEBI" id="CHEBI:30616"/>
    </ligand>
</feature>
<evidence type="ECO:0000256" key="9">
    <source>
        <dbReference type="ARBA" id="ARBA00048988"/>
    </source>
</evidence>
<organism evidence="14 15">
    <name type="scientific">Brachyspira aalborgi</name>
    <dbReference type="NCBI Taxonomy" id="29522"/>
    <lineage>
        <taxon>Bacteria</taxon>
        <taxon>Pseudomonadati</taxon>
        <taxon>Spirochaetota</taxon>
        <taxon>Spirochaetia</taxon>
        <taxon>Brachyspirales</taxon>
        <taxon>Brachyspiraceae</taxon>
        <taxon>Brachyspira</taxon>
    </lineage>
</organism>
<dbReference type="GO" id="GO:0005524">
    <property type="term" value="F:ATP binding"/>
    <property type="evidence" value="ECO:0007669"/>
    <property type="project" value="UniProtKB-UniRule"/>
</dbReference>
<evidence type="ECO:0000313" key="14">
    <source>
        <dbReference type="EMBL" id="TXJ52960.1"/>
    </source>
</evidence>
<dbReference type="AlphaFoldDB" id="A0A5C8FTQ2"/>
<dbReference type="GO" id="GO:0000725">
    <property type="term" value="P:recombinational repair"/>
    <property type="evidence" value="ECO:0007669"/>
    <property type="project" value="TreeGrafter"/>
</dbReference>
<sequence>MRRKKLTKGTLSSIVILFIIICIIAILISVISSIFTFLSNYKYELIIIGIAILSIFIVVKLIGNLTKNNNGGIDEEDDEEKRENLDYIINLSTNNEEREYTYPILENDYKNRIEHINSIIQDIENKQYIKNTFIQKENYKIRYKDELNEQQLDAVQTINNPLLIIAGAGTGKTKTLSYRVSYMIENGINQEDILLLTFTRKASKEMLYRTKKLLELKTININGGTFHSFANNILRKYYKLLNIKAHFNILDTVDSADVIDLIKRELKLNKIDGKPIPKKATIQKIISMAKNFRKSIEEIILLKYPNLIDFIYHIDIINSEYIKYNKNHHLYDYDDLLEQLYICLRDNIQFKNIIQNKYKYIMVDEFQDTNIVQKLIIVPETYPDCKIIKLEKNYRSNQGILDFTNDIVNNFNIGYRKKLHSDNNNNIIPILKRLGNQEDEAEYIKNEIVELYHNGIRYKDVAILYRSTFHANYVEKAFIINNIPYEMHGGIKFIERKHIRDMISYLRILLNPFDAVAWNRILLLLENIGNATASKIIREIENNNGNINFQAFSNNKYYNELVKLENVLKENMSDSIPVYLKIENINKYYAPILKSTDNEADKRLLDMDVLISMSKEYEYNLEKFLSDFTLEPPNNSFMDAVRPAQPEDDCVTLSTIHSAKGLEWKYIFIIHLIDGLFPNSFAIQNIETLEEERRLFYVATTRAKTKLTLTMPSYFASYNAFLQLPSRFVNEINENKYIKEL</sequence>
<dbReference type="GO" id="GO:0043138">
    <property type="term" value="F:3'-5' DNA helicase activity"/>
    <property type="evidence" value="ECO:0007669"/>
    <property type="project" value="UniProtKB-EC"/>
</dbReference>
<evidence type="ECO:0000256" key="4">
    <source>
        <dbReference type="ARBA" id="ARBA00022806"/>
    </source>
</evidence>
<proteinExistence type="inferred from homology"/>
<reference evidence="14 15" key="1">
    <citation type="journal article" date="1992" name="Lakartidningen">
        <title>[Penicillin V and not amoxicillin is the first choice preparation in acute otitis].</title>
        <authorList>
            <person name="Kamme C."/>
            <person name="Lundgren K."/>
            <person name="Prellner K."/>
        </authorList>
    </citation>
    <scope>NUCLEOTIDE SEQUENCE [LARGE SCALE GENOMIC DNA]</scope>
    <source>
        <strain evidence="14 15">PC3939II</strain>
    </source>
</reference>
<evidence type="ECO:0000256" key="10">
    <source>
        <dbReference type="PROSITE-ProRule" id="PRU00560"/>
    </source>
</evidence>
<gene>
    <name evidence="14" type="ORF">EPJ84_01090</name>
</gene>
<name>A0A5C8FTQ2_9SPIR</name>